<keyword evidence="2" id="KW-1185">Reference proteome</keyword>
<comment type="caution">
    <text evidence="1">The sequence shown here is derived from an EMBL/GenBank/DDBJ whole genome shotgun (WGS) entry which is preliminary data.</text>
</comment>
<gene>
    <name evidence="1" type="ORF">CEXT_370541</name>
</gene>
<dbReference type="Proteomes" id="UP001054945">
    <property type="component" value="Unassembled WGS sequence"/>
</dbReference>
<proteinExistence type="predicted"/>
<reference evidence="1 2" key="1">
    <citation type="submission" date="2021-06" db="EMBL/GenBank/DDBJ databases">
        <title>Caerostris extrusa draft genome.</title>
        <authorList>
            <person name="Kono N."/>
            <person name="Arakawa K."/>
        </authorList>
    </citation>
    <scope>NUCLEOTIDE SEQUENCE [LARGE SCALE GENOMIC DNA]</scope>
</reference>
<organism evidence="1 2">
    <name type="scientific">Caerostris extrusa</name>
    <name type="common">Bark spider</name>
    <name type="synonym">Caerostris bankana</name>
    <dbReference type="NCBI Taxonomy" id="172846"/>
    <lineage>
        <taxon>Eukaryota</taxon>
        <taxon>Metazoa</taxon>
        <taxon>Ecdysozoa</taxon>
        <taxon>Arthropoda</taxon>
        <taxon>Chelicerata</taxon>
        <taxon>Arachnida</taxon>
        <taxon>Araneae</taxon>
        <taxon>Araneomorphae</taxon>
        <taxon>Entelegynae</taxon>
        <taxon>Araneoidea</taxon>
        <taxon>Araneidae</taxon>
        <taxon>Caerostris</taxon>
    </lineage>
</organism>
<accession>A0AAV4Y0C2</accession>
<sequence length="75" mass="8143">MLTQHPKSASCLRHPDRFYDAQSAGTARNLRGFNVTPLPGRSNDRSECHISFGNSHSLSLSFRTPVSKTLTLGGG</sequence>
<evidence type="ECO:0000313" key="1">
    <source>
        <dbReference type="EMBL" id="GIZ00871.1"/>
    </source>
</evidence>
<name>A0AAV4Y0C2_CAEEX</name>
<dbReference type="AlphaFoldDB" id="A0AAV4Y0C2"/>
<evidence type="ECO:0000313" key="2">
    <source>
        <dbReference type="Proteomes" id="UP001054945"/>
    </source>
</evidence>
<protein>
    <submittedName>
        <fullName evidence="1">Uncharacterized protein</fullName>
    </submittedName>
</protein>
<dbReference type="EMBL" id="BPLR01018593">
    <property type="protein sequence ID" value="GIZ00871.1"/>
    <property type="molecule type" value="Genomic_DNA"/>
</dbReference>